<feature type="region of interest" description="Disordered" evidence="1">
    <location>
        <begin position="713"/>
        <end position="755"/>
    </location>
</feature>
<evidence type="ECO:0000256" key="1">
    <source>
        <dbReference type="SAM" id="MobiDB-lite"/>
    </source>
</evidence>
<protein>
    <submittedName>
        <fullName evidence="2">Uncharacterized protein</fullName>
    </submittedName>
</protein>
<proteinExistence type="predicted"/>
<accession>A0ABP0II65</accession>
<feature type="compositionally biased region" description="Basic and acidic residues" evidence="1">
    <location>
        <begin position="580"/>
        <end position="593"/>
    </location>
</feature>
<keyword evidence="3" id="KW-1185">Reference proteome</keyword>
<feature type="compositionally biased region" description="Basic and acidic residues" evidence="1">
    <location>
        <begin position="535"/>
        <end position="545"/>
    </location>
</feature>
<feature type="compositionally biased region" description="Low complexity" evidence="1">
    <location>
        <begin position="554"/>
        <end position="576"/>
    </location>
</feature>
<dbReference type="EMBL" id="CAXAMM010004069">
    <property type="protein sequence ID" value="CAK9002299.1"/>
    <property type="molecule type" value="Genomic_DNA"/>
</dbReference>
<reference evidence="2 3" key="1">
    <citation type="submission" date="2024-02" db="EMBL/GenBank/DDBJ databases">
        <authorList>
            <person name="Chen Y."/>
            <person name="Shah S."/>
            <person name="Dougan E. K."/>
            <person name="Thang M."/>
            <person name="Chan C."/>
        </authorList>
    </citation>
    <scope>NUCLEOTIDE SEQUENCE [LARGE SCALE GENOMIC DNA]</scope>
</reference>
<sequence length="954" mass="106041">MVRDHKEAAKGLNSREPLMVLPGVRSTQPPQPPDTSQSRPRDQSKVTKPVRFLEPLAIGGRCADTADEATSCFISESETHDEMLSISTSTAMSCPALKIRNEWGAPASSLLQGDLARNQTLKKKLADLRLSDFFDAHGGPNFKRLSISFAAKQNHDVASTFGSTGDLHALESEDPSDFLTEGEGEDEDGNGMLGSSKAFLAASEALAKDLRMTREKADALLRKVRNEERLRTADVDQRRLNLLFAEIPSFESLVPKEIDIKDLMPADLLEEEEVAEKQSMERQNAFLTDKKFIEGQQMFWLFPQAEVLVISKCLQRWCVSTRGSNLTIGTSGMDRPTFCRFLFDMDLIGEGVPYFWAVSLFDSVAQPMRLCTHANHSATAPLQPIVNRFRLISVVDVILRQRFDTSSREEFLKQLKEFAKKLKIYGDEVKRDLDRSEAREEWRSQPEKDLARRERLISAMLIEPEVLHVVSAFHHVFRTLFDCYAPSGHMQYTDLWQFCVDFQLTPQFITEQQLRKAYEVVECFDILPARLVREPPRARKQTVRDPKRHRSKTHSANSAHSASAPSSMHSVSPAPSNLSDVREESERAERTRDSVLSGAASTTSAAEESELLECETVFGPNAFAEALCRICFLYLGFYGSTLQQSSSSYFKVSWLISFLRRISTLMCESQGSLTGGAASLQSMRWLGSSGLDGLALFWEPRVDDLETATAAVLQPLPGPGNRKATRRRSKQQTMAPRLKPSRRMKEATQSVNKQKTLSSIREAAKNLGKAAMVVKAMSETQKLSGVIPRKFDDSSSEEEVHAPSRPVATKDRIEALTTQVAASFQKPLKPQKTVKAPGPLMPVEELFKVEGGCRAIAEKEGGLEGVKGVCQLCDRTGGLNQGIASWGNPRCRGCSIVDAINLKAHPFARLLQPECHTNAKILRPKAKAQLGARLRAVFTLPASTTHAESHALLD</sequence>
<feature type="region of interest" description="Disordered" evidence="1">
    <location>
        <begin position="1"/>
        <end position="49"/>
    </location>
</feature>
<feature type="region of interest" description="Disordered" evidence="1">
    <location>
        <begin position="535"/>
        <end position="602"/>
    </location>
</feature>
<organism evidence="2 3">
    <name type="scientific">Durusdinium trenchii</name>
    <dbReference type="NCBI Taxonomy" id="1381693"/>
    <lineage>
        <taxon>Eukaryota</taxon>
        <taxon>Sar</taxon>
        <taxon>Alveolata</taxon>
        <taxon>Dinophyceae</taxon>
        <taxon>Suessiales</taxon>
        <taxon>Symbiodiniaceae</taxon>
        <taxon>Durusdinium</taxon>
    </lineage>
</organism>
<name>A0ABP0II65_9DINO</name>
<evidence type="ECO:0000313" key="2">
    <source>
        <dbReference type="EMBL" id="CAK9002299.1"/>
    </source>
</evidence>
<dbReference type="Proteomes" id="UP001642464">
    <property type="component" value="Unassembled WGS sequence"/>
</dbReference>
<evidence type="ECO:0000313" key="3">
    <source>
        <dbReference type="Proteomes" id="UP001642464"/>
    </source>
</evidence>
<comment type="caution">
    <text evidence="2">The sequence shown here is derived from an EMBL/GenBank/DDBJ whole genome shotgun (WGS) entry which is preliminary data.</text>
</comment>
<gene>
    <name evidence="2" type="ORF">SCF082_LOCUS7281</name>
</gene>